<sequence>MTHNQIDYQNLKETERHNLAYEIELNRHNVATEIETNRHNVVGEVETNRHNVATEGLMHESNMVSYSVGMANAAATRYAADKSYAVGMTRAQNDFTIGSRQADIAEVNAWTNARNATTRETEVNNNYELGQAHIINETTNAYTGGFANIARGFKDFAGAGLDIITAATRYKKFGYIN</sequence>
<organism evidence="1">
    <name type="scientific">Macaque picobirnavirus 1</name>
    <dbReference type="NCBI Taxonomy" id="2078789"/>
    <lineage>
        <taxon>Viruses</taxon>
        <taxon>Riboviria</taxon>
        <taxon>Orthornavirae</taxon>
        <taxon>Pisuviricota</taxon>
        <taxon>Duplopiviricetes</taxon>
        <taxon>Durnavirales</taxon>
        <taxon>Picobirnaviridae</taxon>
    </lineage>
</organism>
<evidence type="ECO:0000313" key="1">
    <source>
        <dbReference type="EMBL" id="AVD54023.1"/>
    </source>
</evidence>
<reference evidence="1" key="2">
    <citation type="journal article" date="2018" name="Virology">
        <title>Extensive conservation of prokaryotic ribosomal binding sites in known and novel picobirnaviruses.</title>
        <authorList>
            <person name="Krishnamurthy S.R."/>
            <person name="Wang D."/>
        </authorList>
    </citation>
    <scope>NUCLEOTIDE SEQUENCE</scope>
    <source>
        <strain evidence="1">WUSTL</strain>
    </source>
</reference>
<protein>
    <submittedName>
        <fullName evidence="1">ORF1</fullName>
    </submittedName>
</protein>
<dbReference type="EMBL" id="MG010886">
    <property type="protein sequence ID" value="AVD54023.1"/>
    <property type="molecule type" value="Genomic_RNA"/>
</dbReference>
<name>A0A2L1FE46_9VIRU</name>
<accession>A0A2L1FE46</accession>
<reference evidence="1" key="1">
    <citation type="submission" date="2017-09" db="EMBL/GenBank/DDBJ databases">
        <authorList>
            <person name="Ehlers B."/>
            <person name="Leendertz F.H."/>
        </authorList>
    </citation>
    <scope>NUCLEOTIDE SEQUENCE</scope>
    <source>
        <strain evidence="1">WUSTL</strain>
    </source>
</reference>
<proteinExistence type="predicted"/>